<keyword evidence="1" id="KW-0732">Signal</keyword>
<organism evidence="3 4">
    <name type="scientific">Gordonia rubripertincta</name>
    <name type="common">Rhodococcus corallinus</name>
    <dbReference type="NCBI Taxonomy" id="36822"/>
    <lineage>
        <taxon>Bacteria</taxon>
        <taxon>Bacillati</taxon>
        <taxon>Actinomycetota</taxon>
        <taxon>Actinomycetes</taxon>
        <taxon>Mycobacteriales</taxon>
        <taxon>Gordoniaceae</taxon>
        <taxon>Gordonia</taxon>
    </lineage>
</organism>
<dbReference type="EMBL" id="JAPWIE010000008">
    <property type="protein sequence ID" value="MCZ4553187.1"/>
    <property type="molecule type" value="Genomic_DNA"/>
</dbReference>
<protein>
    <recommendedName>
        <fullName evidence="2">DUF8021 domain-containing protein</fullName>
    </recommendedName>
</protein>
<evidence type="ECO:0000313" key="3">
    <source>
        <dbReference type="EMBL" id="MCZ4553187.1"/>
    </source>
</evidence>
<accession>A0ABT4N1T1</accession>
<feature type="domain" description="DUF8021" evidence="2">
    <location>
        <begin position="43"/>
        <end position="154"/>
    </location>
</feature>
<proteinExistence type="predicted"/>
<comment type="caution">
    <text evidence="3">The sequence shown here is derived from an EMBL/GenBank/DDBJ whole genome shotgun (WGS) entry which is preliminary data.</text>
</comment>
<name>A0ABT4N1T1_GORRU</name>
<dbReference type="Pfam" id="PF26061">
    <property type="entry name" value="DUF8021"/>
    <property type="match status" value="1"/>
</dbReference>
<keyword evidence="4" id="KW-1185">Reference proteome</keyword>
<dbReference type="Proteomes" id="UP001067235">
    <property type="component" value="Unassembled WGS sequence"/>
</dbReference>
<feature type="chain" id="PRO_5045407063" description="DUF8021 domain-containing protein" evidence="1">
    <location>
        <begin position="35"/>
        <end position="166"/>
    </location>
</feature>
<dbReference type="InterPro" id="IPR058334">
    <property type="entry name" value="DUF8021"/>
</dbReference>
<reference evidence="3" key="1">
    <citation type="submission" date="2022-12" db="EMBL/GenBank/DDBJ databases">
        <authorList>
            <person name="Krivoruchko A.V."/>
            <person name="Elkin A."/>
        </authorList>
    </citation>
    <scope>NUCLEOTIDE SEQUENCE</scope>
    <source>
        <strain evidence="3">IEGM 1388</strain>
    </source>
</reference>
<evidence type="ECO:0000256" key="1">
    <source>
        <dbReference type="SAM" id="SignalP"/>
    </source>
</evidence>
<gene>
    <name evidence="3" type="ORF">O4213_24605</name>
</gene>
<feature type="signal peptide" evidence="1">
    <location>
        <begin position="1"/>
        <end position="34"/>
    </location>
</feature>
<evidence type="ECO:0000313" key="4">
    <source>
        <dbReference type="Proteomes" id="UP001067235"/>
    </source>
</evidence>
<dbReference type="RefSeq" id="WP_301573847.1">
    <property type="nucleotide sequence ID" value="NZ_JAPWIE010000008.1"/>
</dbReference>
<evidence type="ECO:0000259" key="2">
    <source>
        <dbReference type="Pfam" id="PF26061"/>
    </source>
</evidence>
<sequence>MKSPGSRVLACAQLAGAALFVVPALCLIPSTAAAAPVATCTPAQQLAGAETYVAALADPSFAYDVPVADDVVRFENGVQTGFSGDVMQAELAAHLQYAGITAIKNQHWSGAGNLVRVVYDLEYGVGHLNLADSTIDETFAFNNACDIARIDATFSIRPGNSITGGN</sequence>